<dbReference type="Proteomes" id="UP000239757">
    <property type="component" value="Unassembled WGS sequence"/>
</dbReference>
<proteinExistence type="predicted"/>
<evidence type="ECO:0000313" key="3">
    <source>
        <dbReference type="Proteomes" id="UP000239757"/>
    </source>
</evidence>
<gene>
    <name evidence="2" type="ORF">GOBAR_AA00289</name>
</gene>
<dbReference type="EMBL" id="KZ662707">
    <property type="protein sequence ID" value="PPS20305.1"/>
    <property type="molecule type" value="Genomic_DNA"/>
</dbReference>
<sequence>MSPPGYKAIPLGARLLQLGLHDIWSRLSLQGGRTKPSMLPLFRGRLAFSATPLDRAGTPCGRLGPALLPTASAPCYLRRAIQVLRLPLHLSSTCPTAPTHVWSRGERLSSGGRQSSPSRPCSTSAPHDLLASIVAAMRAQSAASRTGSHPLRPFCLISSPPLDSAPQIQGSFMQRMEAHRRGRARRRPTEAKPKRHIPRAIVAAAQKPGTEEGHRLKPRTQATRSRQFMARRAHRVSLHGHARRFLNASSSPHTPDHRTLHPAEEVFAHSPMCFDRRHRRPRAHAALDTPYIPPLFDGTKDLWTPQ</sequence>
<feature type="compositionally biased region" description="Low complexity" evidence="1">
    <location>
        <begin position="109"/>
        <end position="122"/>
    </location>
</feature>
<organism evidence="2 3">
    <name type="scientific">Gossypium barbadense</name>
    <name type="common">Sea Island cotton</name>
    <name type="synonym">Hibiscus barbadensis</name>
    <dbReference type="NCBI Taxonomy" id="3634"/>
    <lineage>
        <taxon>Eukaryota</taxon>
        <taxon>Viridiplantae</taxon>
        <taxon>Streptophyta</taxon>
        <taxon>Embryophyta</taxon>
        <taxon>Tracheophyta</taxon>
        <taxon>Spermatophyta</taxon>
        <taxon>Magnoliopsida</taxon>
        <taxon>eudicotyledons</taxon>
        <taxon>Gunneridae</taxon>
        <taxon>Pentapetalae</taxon>
        <taxon>rosids</taxon>
        <taxon>malvids</taxon>
        <taxon>Malvales</taxon>
        <taxon>Malvaceae</taxon>
        <taxon>Malvoideae</taxon>
        <taxon>Gossypium</taxon>
    </lineage>
</organism>
<name>A0A2P5YXI1_GOSBA</name>
<protein>
    <submittedName>
        <fullName evidence="2">Uncharacterized protein</fullName>
    </submittedName>
</protein>
<evidence type="ECO:0000256" key="1">
    <source>
        <dbReference type="SAM" id="MobiDB-lite"/>
    </source>
</evidence>
<feature type="region of interest" description="Disordered" evidence="1">
    <location>
        <begin position="101"/>
        <end position="125"/>
    </location>
</feature>
<accession>A0A2P5YXI1</accession>
<evidence type="ECO:0000313" key="2">
    <source>
        <dbReference type="EMBL" id="PPS20305.1"/>
    </source>
</evidence>
<reference evidence="2 3" key="1">
    <citation type="submission" date="2015-01" db="EMBL/GenBank/DDBJ databases">
        <title>Genome of allotetraploid Gossypium barbadense reveals genomic plasticity and fiber elongation in cotton evolution.</title>
        <authorList>
            <person name="Chen X."/>
            <person name="Liu X."/>
            <person name="Zhao B."/>
            <person name="Zheng H."/>
            <person name="Hu Y."/>
            <person name="Lu G."/>
            <person name="Yang C."/>
            <person name="Chen J."/>
            <person name="Shan C."/>
            <person name="Zhang L."/>
            <person name="Zhou Y."/>
            <person name="Wang L."/>
            <person name="Guo W."/>
            <person name="Bai Y."/>
            <person name="Ruan J."/>
            <person name="Shangguan X."/>
            <person name="Mao Y."/>
            <person name="Jiang J."/>
            <person name="Zhu Y."/>
            <person name="Lei J."/>
            <person name="Kang H."/>
            <person name="Chen S."/>
            <person name="He X."/>
            <person name="Wang R."/>
            <person name="Wang Y."/>
            <person name="Chen J."/>
            <person name="Wang L."/>
            <person name="Yu S."/>
            <person name="Wang B."/>
            <person name="Wei J."/>
            <person name="Song S."/>
            <person name="Lu X."/>
            <person name="Gao Z."/>
            <person name="Gu W."/>
            <person name="Deng X."/>
            <person name="Ma D."/>
            <person name="Wang S."/>
            <person name="Liang W."/>
            <person name="Fang L."/>
            <person name="Cai C."/>
            <person name="Zhu X."/>
            <person name="Zhou B."/>
            <person name="Zhang Y."/>
            <person name="Chen Z."/>
            <person name="Xu S."/>
            <person name="Zhu R."/>
            <person name="Wang S."/>
            <person name="Zhang T."/>
            <person name="Zhao G."/>
        </authorList>
    </citation>
    <scope>NUCLEOTIDE SEQUENCE [LARGE SCALE GENOMIC DNA]</scope>
    <source>
        <strain evidence="3">cv. Xinhai21</strain>
        <tissue evidence="2">Leaf</tissue>
    </source>
</reference>
<dbReference type="AlphaFoldDB" id="A0A2P5YXI1"/>